<dbReference type="EMBL" id="LSCR01000009">
    <property type="protein sequence ID" value="KXB34920.1"/>
    <property type="molecule type" value="Genomic_DNA"/>
</dbReference>
<dbReference type="PATRIC" id="fig|1393034.3.peg.641"/>
<dbReference type="STRING" id="1393034.HMPREF3192_00663"/>
<dbReference type="AlphaFoldDB" id="A0A133XVG3"/>
<organism evidence="1 2">
    <name type="scientific">Atopobium deltae</name>
    <dbReference type="NCBI Taxonomy" id="1393034"/>
    <lineage>
        <taxon>Bacteria</taxon>
        <taxon>Bacillati</taxon>
        <taxon>Actinomycetota</taxon>
        <taxon>Coriobacteriia</taxon>
        <taxon>Coriobacteriales</taxon>
        <taxon>Atopobiaceae</taxon>
        <taxon>Atopobium</taxon>
    </lineage>
</organism>
<comment type="caution">
    <text evidence="1">The sequence shown here is derived from an EMBL/GenBank/DDBJ whole genome shotgun (WGS) entry which is preliminary data.</text>
</comment>
<gene>
    <name evidence="1" type="ORF">HMPREF3192_00663</name>
</gene>
<protein>
    <submittedName>
        <fullName evidence="1">Uncharacterized protein</fullName>
    </submittedName>
</protein>
<dbReference type="Proteomes" id="UP000070675">
    <property type="component" value="Unassembled WGS sequence"/>
</dbReference>
<name>A0A133XVG3_9ACTN</name>
<evidence type="ECO:0000313" key="2">
    <source>
        <dbReference type="Proteomes" id="UP000070675"/>
    </source>
</evidence>
<sequence>MSKTKQTFFGNKAHFLSVCGVCAPPLCDHCATTVCLSAHLAV</sequence>
<proteinExistence type="predicted"/>
<reference evidence="2" key="1">
    <citation type="submission" date="2016-01" db="EMBL/GenBank/DDBJ databases">
        <authorList>
            <person name="Mitreva M."/>
            <person name="Pepin K.H."/>
            <person name="Mihindukulasuriya K.A."/>
            <person name="Fulton R."/>
            <person name="Fronick C."/>
            <person name="O'Laughlin M."/>
            <person name="Miner T."/>
            <person name="Herter B."/>
            <person name="Rosa B.A."/>
            <person name="Cordes M."/>
            <person name="Tomlinson C."/>
            <person name="Wollam A."/>
            <person name="Palsikar V.B."/>
            <person name="Mardis E.R."/>
            <person name="Wilson R.K."/>
        </authorList>
    </citation>
    <scope>NUCLEOTIDE SEQUENCE [LARGE SCALE GENOMIC DNA]</scope>
    <source>
        <strain evidence="2">DNF00019</strain>
    </source>
</reference>
<evidence type="ECO:0000313" key="1">
    <source>
        <dbReference type="EMBL" id="KXB34920.1"/>
    </source>
</evidence>
<keyword evidence="2" id="KW-1185">Reference proteome</keyword>
<accession>A0A133XVG3</accession>